<dbReference type="AlphaFoldDB" id="A0A5S4ZR78"/>
<feature type="coiled-coil region" evidence="1">
    <location>
        <begin position="33"/>
        <end position="67"/>
    </location>
</feature>
<dbReference type="RefSeq" id="WP_166511857.1">
    <property type="nucleotide sequence ID" value="NZ_VNHM01000009.1"/>
</dbReference>
<dbReference type="EMBL" id="VNHM01000009">
    <property type="protein sequence ID" value="TYO95123.1"/>
    <property type="molecule type" value="Genomic_DNA"/>
</dbReference>
<proteinExistence type="predicted"/>
<name>A0A5S4ZR78_9FIRM</name>
<evidence type="ECO:0000256" key="1">
    <source>
        <dbReference type="SAM" id="Coils"/>
    </source>
</evidence>
<comment type="caution">
    <text evidence="2">The sequence shown here is derived from an EMBL/GenBank/DDBJ whole genome shotgun (WGS) entry which is preliminary data.</text>
</comment>
<evidence type="ECO:0000313" key="3">
    <source>
        <dbReference type="Proteomes" id="UP000323166"/>
    </source>
</evidence>
<protein>
    <submittedName>
        <fullName evidence="2">Uncharacterized protein</fullName>
    </submittedName>
</protein>
<reference evidence="2 3" key="1">
    <citation type="submission" date="2019-07" db="EMBL/GenBank/DDBJ databases">
        <title>Genomic Encyclopedia of Type Strains, Phase I: the one thousand microbial genomes (KMG-I) project.</title>
        <authorList>
            <person name="Kyrpides N."/>
        </authorList>
    </citation>
    <scope>NUCLEOTIDE SEQUENCE [LARGE SCALE GENOMIC DNA]</scope>
    <source>
        <strain evidence="2 3">DSM 6562</strain>
    </source>
</reference>
<organism evidence="2 3">
    <name type="scientific">Desulfallas thermosapovorans DSM 6562</name>
    <dbReference type="NCBI Taxonomy" id="1121431"/>
    <lineage>
        <taxon>Bacteria</taxon>
        <taxon>Bacillati</taxon>
        <taxon>Bacillota</taxon>
        <taxon>Clostridia</taxon>
        <taxon>Eubacteriales</taxon>
        <taxon>Desulfallaceae</taxon>
        <taxon>Desulfallas</taxon>
    </lineage>
</organism>
<gene>
    <name evidence="2" type="ORF">LX24_01852</name>
</gene>
<keyword evidence="3" id="KW-1185">Reference proteome</keyword>
<keyword evidence="1" id="KW-0175">Coiled coil</keyword>
<accession>A0A5S4ZR78</accession>
<evidence type="ECO:0000313" key="2">
    <source>
        <dbReference type="EMBL" id="TYO95123.1"/>
    </source>
</evidence>
<dbReference type="Proteomes" id="UP000323166">
    <property type="component" value="Unassembled WGS sequence"/>
</dbReference>
<sequence>MMGKRIEFNAEKGVFIRKEEIQVTDTNRVNEIKQSLKIELASIVRQVKSLKRRAEEIKAMLDALDEKAEPVIDPAPVIPDPVAKESL</sequence>